<dbReference type="InterPro" id="IPR000792">
    <property type="entry name" value="Tscrpt_reg_LuxR_C"/>
</dbReference>
<dbReference type="SMART" id="SM00421">
    <property type="entry name" value="HTH_LUXR"/>
    <property type="match status" value="1"/>
</dbReference>
<dbReference type="InterPro" id="IPR016032">
    <property type="entry name" value="Sig_transdc_resp-reg_C-effctor"/>
</dbReference>
<dbReference type="Proteomes" id="UP001162811">
    <property type="component" value="Unassembled WGS sequence"/>
</dbReference>
<dbReference type="CDD" id="cd06170">
    <property type="entry name" value="LuxR_C_like"/>
    <property type="match status" value="1"/>
</dbReference>
<dbReference type="Gene3D" id="1.10.10.10">
    <property type="entry name" value="Winged helix-like DNA-binding domain superfamily/Winged helix DNA-binding domain"/>
    <property type="match status" value="1"/>
</dbReference>
<sequence length="393" mass="43307">MEATHTDGRSVRAQSTPLSLTEFGTLLGSIYQGAMDPVPWARALELIRTYLCANYVSLILRPPGADRLSLAVHASPEGYSTLEGDAIYNSYYYALDPFVGLPTDRLITVDEHIGVNQWCNSDFYQQFAKPSDVRFILGADITTDDGAECRLRICRGHDGPDFSAEDKLFCSMIVPHLRRAVDLHSRMDVVETERTLYASAIDRMLVGMAILDQNGAIIRTNSAADEILAEKDGISLVKGALEVNYAQENRRFQRVLREAVSGYCSSALPVVEAMSITRPSGKARFGVLIRSIPLGEWSEDSKSRPACVIFIRDPERKSQASQEVVRKLFDFTPAETQLALQLADGLTLEEAADELCIAKNTARAHLRAIFAKTGVTRQATLVRMLLSSVVSLG</sequence>
<comment type="caution">
    <text evidence="2">The sequence shown here is derived from an EMBL/GenBank/DDBJ whole genome shotgun (WGS) entry which is preliminary data.</text>
</comment>
<keyword evidence="3" id="KW-1185">Reference proteome</keyword>
<reference evidence="2" key="2">
    <citation type="journal article" date="2023" name="Front. Microbiol.">
        <title>Ralstonia chuxiongensis sp. nov., Ralstonia mojiangensis sp. nov., and Ralstonia soli sp. nov., isolated from tobacco fields, are three novel species in the family Burkholderiaceae.</title>
        <authorList>
            <person name="Lu C.H."/>
            <person name="Zhang Y.Y."/>
            <person name="Jiang N."/>
            <person name="Chen W."/>
            <person name="Shao X."/>
            <person name="Zhao Z.M."/>
            <person name="Lu W.L."/>
            <person name="Hu X."/>
            <person name="Xi Y.X."/>
            <person name="Zou S.Y."/>
            <person name="Wei Q.J."/>
            <person name="Lin Z.L."/>
            <person name="Gong L."/>
            <person name="Gai X.T."/>
            <person name="Zhang L.Q."/>
            <person name="Li J.Y."/>
            <person name="Jin Y."/>
            <person name="Xia Z.Y."/>
        </authorList>
    </citation>
    <scope>NUCLEOTIDE SEQUENCE</scope>
    <source>
        <strain evidence="2">21MJYT02-11</strain>
    </source>
</reference>
<proteinExistence type="predicted"/>
<feature type="domain" description="HTH luxR-type" evidence="1">
    <location>
        <begin position="324"/>
        <end position="389"/>
    </location>
</feature>
<dbReference type="SUPFAM" id="SSF46894">
    <property type="entry name" value="C-terminal effector domain of the bipartite response regulators"/>
    <property type="match status" value="1"/>
</dbReference>
<evidence type="ECO:0000259" key="1">
    <source>
        <dbReference type="PROSITE" id="PS50043"/>
    </source>
</evidence>
<dbReference type="EMBL" id="JAMXHT010000002">
    <property type="protein sequence ID" value="MCO5397353.1"/>
    <property type="molecule type" value="Genomic_DNA"/>
</dbReference>
<evidence type="ECO:0000313" key="3">
    <source>
        <dbReference type="Proteomes" id="UP001162811"/>
    </source>
</evidence>
<dbReference type="InterPro" id="IPR036388">
    <property type="entry name" value="WH-like_DNA-bd_sf"/>
</dbReference>
<organism evidence="2 3">
    <name type="scientific">Ralstonia soli</name>
    <dbReference type="NCBI Taxonomy" id="2953896"/>
    <lineage>
        <taxon>Bacteria</taxon>
        <taxon>Pseudomonadati</taxon>
        <taxon>Pseudomonadota</taxon>
        <taxon>Betaproteobacteria</taxon>
        <taxon>Burkholderiales</taxon>
        <taxon>Burkholderiaceae</taxon>
        <taxon>Ralstonia</taxon>
    </lineage>
</organism>
<evidence type="ECO:0000313" key="2">
    <source>
        <dbReference type="EMBL" id="MCO5397353.1"/>
    </source>
</evidence>
<dbReference type="PROSITE" id="PS50043">
    <property type="entry name" value="HTH_LUXR_2"/>
    <property type="match status" value="1"/>
</dbReference>
<accession>A0ABT1AGB3</accession>
<name>A0ABT1AGB3_9RALS</name>
<reference evidence="2" key="1">
    <citation type="submission" date="2022-06" db="EMBL/GenBank/DDBJ databases">
        <authorList>
            <person name="Lu C.-H."/>
        </authorList>
    </citation>
    <scope>NUCLEOTIDE SEQUENCE</scope>
    <source>
        <strain evidence="2">21MJYT02-11</strain>
    </source>
</reference>
<gene>
    <name evidence="2" type="ORF">NG900_03975</name>
</gene>
<protein>
    <submittedName>
        <fullName evidence="2">Helix-turn-helix transcriptional regulator</fullName>
    </submittedName>
</protein>
<dbReference type="Pfam" id="PF00196">
    <property type="entry name" value="GerE"/>
    <property type="match status" value="1"/>
</dbReference>